<dbReference type="InterPro" id="IPR005150">
    <property type="entry name" value="Cellulose_synth"/>
</dbReference>
<keyword evidence="16 22" id="KW-0961">Cell wall biogenesis/degradation</keyword>
<reference evidence="25 26" key="1">
    <citation type="journal article" date="2014" name="Nat. Commun.">
        <title>Klebsormidium flaccidum genome reveals primary factors for plant terrestrial adaptation.</title>
        <authorList>
            <person name="Hori K."/>
            <person name="Maruyama F."/>
            <person name="Fujisawa T."/>
            <person name="Togashi T."/>
            <person name="Yamamoto N."/>
            <person name="Seo M."/>
            <person name="Sato S."/>
            <person name="Yamada T."/>
            <person name="Mori H."/>
            <person name="Tajima N."/>
            <person name="Moriyama T."/>
            <person name="Ikeuchi M."/>
            <person name="Watanabe M."/>
            <person name="Wada H."/>
            <person name="Kobayashi K."/>
            <person name="Saito M."/>
            <person name="Masuda T."/>
            <person name="Sasaki-Sekimoto Y."/>
            <person name="Mashiguchi K."/>
            <person name="Awai K."/>
            <person name="Shimojima M."/>
            <person name="Masuda S."/>
            <person name="Iwai M."/>
            <person name="Nobusawa T."/>
            <person name="Narise T."/>
            <person name="Kondo S."/>
            <person name="Saito H."/>
            <person name="Sato R."/>
            <person name="Murakawa M."/>
            <person name="Ihara Y."/>
            <person name="Oshima-Yamada Y."/>
            <person name="Ohtaka K."/>
            <person name="Satoh M."/>
            <person name="Sonobe K."/>
            <person name="Ishii M."/>
            <person name="Ohtani R."/>
            <person name="Kanamori-Sato M."/>
            <person name="Honoki R."/>
            <person name="Miyazaki D."/>
            <person name="Mochizuki H."/>
            <person name="Umetsu J."/>
            <person name="Higashi K."/>
            <person name="Shibata D."/>
            <person name="Kamiya Y."/>
            <person name="Sato N."/>
            <person name="Nakamura Y."/>
            <person name="Tabata S."/>
            <person name="Ida S."/>
            <person name="Kurokawa K."/>
            <person name="Ohta H."/>
        </authorList>
    </citation>
    <scope>NUCLEOTIDE SEQUENCE [LARGE SCALE GENOMIC DNA]</scope>
    <source>
        <strain evidence="25 26">NIES-2285</strain>
    </source>
</reference>
<keyword evidence="14 22" id="KW-0472">Membrane</keyword>
<keyword evidence="13 22" id="KW-1133">Transmembrane helix</keyword>
<feature type="transmembrane region" description="Helical" evidence="22">
    <location>
        <begin position="1128"/>
        <end position="1146"/>
    </location>
</feature>
<evidence type="ECO:0000256" key="6">
    <source>
        <dbReference type="ARBA" id="ARBA00022676"/>
    </source>
</evidence>
<dbReference type="InterPro" id="IPR013083">
    <property type="entry name" value="Znf_RING/FYVE/PHD"/>
</dbReference>
<evidence type="ECO:0000256" key="8">
    <source>
        <dbReference type="ARBA" id="ARBA00022692"/>
    </source>
</evidence>
<evidence type="ECO:0000256" key="23">
    <source>
        <dbReference type="SAM" id="MobiDB-lite"/>
    </source>
</evidence>
<evidence type="ECO:0000256" key="15">
    <source>
        <dbReference type="ARBA" id="ARBA00023211"/>
    </source>
</evidence>
<dbReference type="InterPro" id="IPR029044">
    <property type="entry name" value="Nucleotide-diphossugar_trans"/>
</dbReference>
<dbReference type="SUPFAM" id="SSF57850">
    <property type="entry name" value="RING/U-box"/>
    <property type="match status" value="1"/>
</dbReference>
<feature type="binding site" evidence="19">
    <location>
        <position position="489"/>
    </location>
    <ligand>
        <name>UDP-alpha-D-glucose</name>
        <dbReference type="ChEBI" id="CHEBI:58885"/>
    </ligand>
</feature>
<evidence type="ECO:0000256" key="9">
    <source>
        <dbReference type="ARBA" id="ARBA00022723"/>
    </source>
</evidence>
<keyword evidence="8 22" id="KW-0812">Transmembrane</keyword>
<evidence type="ECO:0000256" key="3">
    <source>
        <dbReference type="ARBA" id="ARBA00004768"/>
    </source>
</evidence>
<dbReference type="UniPathway" id="UPA00695"/>
<dbReference type="Proteomes" id="UP000054558">
    <property type="component" value="Unassembled WGS sequence"/>
</dbReference>
<comment type="catalytic activity">
    <reaction evidence="17 22">
        <text>[(1-&gt;4)-beta-D-glucosyl](n) + UDP-alpha-D-glucose = [(1-&gt;4)-beta-D-glucosyl](n+1) + UDP + H(+)</text>
        <dbReference type="Rhea" id="RHEA:19929"/>
        <dbReference type="Rhea" id="RHEA-COMP:10033"/>
        <dbReference type="Rhea" id="RHEA-COMP:10034"/>
        <dbReference type="ChEBI" id="CHEBI:15378"/>
        <dbReference type="ChEBI" id="CHEBI:18246"/>
        <dbReference type="ChEBI" id="CHEBI:58223"/>
        <dbReference type="ChEBI" id="CHEBI:58885"/>
        <dbReference type="EC" id="2.4.1.12"/>
    </reaction>
</comment>
<proteinExistence type="inferred from homology"/>
<accession>A0A1Y1IJ96</accession>
<sequence length="1180" mass="131621">MALPSHSAGTGATLDSAGRAAAENDALYADMAANHHAVPLTPGTPDRSTTTGLESPVHPRSLHYMEQGENGAMYRVYVPSTPPLDQVLGSTVPSGHTGSETPTSSHWGGTEYTGADLPLSENARSLHQRTESFRSERSQSLFSETSVSSMENVMVTGSHSKRQLGLGDSSSKRPEGASRKYTRDDLKLACAICDEPVGLDLDGNEFVPCECAFPVCRPCYEYIRKNEGNRCPRCKEQYKRKTGSPPVEGDPIEEGVRHEEEEDAFERVHAAVKKEPLRLSRTSDTPRLSIEGPPPKPSPMHRYYDNHDKTLVAVPNLMDADGLGELLDPSKPKEAYGYGSILWAENAHQPSEAESGDGSSGGSSPPKSEGSAAIKADNSRMPLSRKVPITAMMLNPYRLMVVVRLVVLVLFLSWRISNPNYAAYGLWLVSVICETWFGVSWILDQVPKWSPITRETYLDRLNSRYDKSPEDCELAAIDIFVSTADPEKEPPLTTSNVVLSVLAADYPYDKVACYLSDDGAALLTFEALTETASFARFWVPFCKKFEIEPRAPEVYFQQRKEEYLKDKTHADFVRERRQMKREYEEFKVRINALVAKAQTKPRDGWKMADGTPWPGNIRSDHVGMIQVFLQPDGDTMDIEGNPLPRLVYVSREKRPGYDHNKKAGAMNALIRASALITNAPYILNLDCDHYVNNCQAFREAMCFMMDPVKGARVCYVQFPQRFDGVDRNDRYANHNTVFYEVNMKGLDGIQGPMYVGTGCCFRRQALYGTFAPSKKGGEKAGKVDKGGCGLLTWCCGEKRKRAGNKAAKGHKKKDSSQSLVDVADAEELQLMPMKWHARRFGVCHNFVMTTTELDGGCPTMSPRTVLSDVILVISCGYEDNTEWGKEIGWIYGSITEDIVTGMVMHTRGWRSIYCSPPRPAFKGTAPINLTDRLHQVLRWGLGSVEIFFSQHNPLWAGWGQGLKFLQRFAYVNTTVYPFTSIALTAYCVLPAVCLLLNQFIIPVLDNTAIIYFLVYFIAVFGTAILEIRWSGVALDEYWRNEQFWVIGGTSAHLVAVWQGLLKITAGFESQFTLTQKDSNDDGEFAELYIFRWTPLIIPPTTIIIVNLMGIIAGISRQAQKNRSDWGQLFGKCFFAVWVLLHLYPFAKGLMGRHNRTPTIVIVWSTLLAISLSLLMVTVLG</sequence>
<keyword evidence="10 21" id="KW-0863">Zinc-finger</keyword>
<feature type="transmembrane region" description="Helical" evidence="22">
    <location>
        <begin position="975"/>
        <end position="996"/>
    </location>
</feature>
<evidence type="ECO:0000256" key="7">
    <source>
        <dbReference type="ARBA" id="ARBA00022679"/>
    </source>
</evidence>
<feature type="compositionally biased region" description="Basic and acidic residues" evidence="23">
    <location>
        <begin position="170"/>
        <end position="179"/>
    </location>
</feature>
<feature type="region of interest" description="Disordered" evidence="23">
    <location>
        <begin position="277"/>
        <end position="304"/>
    </location>
</feature>
<feature type="region of interest" description="Disordered" evidence="23">
    <location>
        <begin position="349"/>
        <end position="377"/>
    </location>
</feature>
<dbReference type="Gene3D" id="3.30.40.10">
    <property type="entry name" value="Zinc/RING finger domain, C3HC4 (zinc finger)"/>
    <property type="match status" value="1"/>
</dbReference>
<evidence type="ECO:0000256" key="19">
    <source>
        <dbReference type="PIRSR" id="PIRSR605150-2"/>
    </source>
</evidence>
<feature type="binding site" evidence="20">
    <location>
        <position position="662"/>
    </location>
    <ligand>
        <name>Mn(2+)</name>
        <dbReference type="ChEBI" id="CHEBI:29035"/>
    </ligand>
</feature>
<keyword evidence="11 22" id="KW-0862">Zinc</keyword>
<comment type="similarity">
    <text evidence="4 22">Belongs to the glycosyltransferase 2 family. Plant cellulose synthase subfamily.</text>
</comment>
<keyword evidence="7 22" id="KW-0808">Transferase</keyword>
<dbReference type="InterPro" id="IPR001841">
    <property type="entry name" value="Znf_RING"/>
</dbReference>
<evidence type="ECO:0000256" key="20">
    <source>
        <dbReference type="PIRSR" id="PIRSR605150-3"/>
    </source>
</evidence>
<feature type="transmembrane region" description="Helical" evidence="22">
    <location>
        <begin position="397"/>
        <end position="414"/>
    </location>
</feature>
<dbReference type="GO" id="GO:0016760">
    <property type="term" value="F:cellulose synthase (UDP-forming) activity"/>
    <property type="evidence" value="ECO:0007669"/>
    <property type="project" value="UniProtKB-EC"/>
</dbReference>
<keyword evidence="12 22" id="KW-0135">Cellulose biosynthesis</keyword>
<evidence type="ECO:0000256" key="5">
    <source>
        <dbReference type="ARBA" id="ARBA00022475"/>
    </source>
</evidence>
<dbReference type="SUPFAM" id="SSF53448">
    <property type="entry name" value="Nucleotide-diphospho-sugar transferases"/>
    <property type="match status" value="1"/>
</dbReference>
<feature type="compositionally biased region" description="Polar residues" evidence="23">
    <location>
        <begin position="90"/>
        <end position="107"/>
    </location>
</feature>
<evidence type="ECO:0000256" key="16">
    <source>
        <dbReference type="ARBA" id="ARBA00023316"/>
    </source>
</evidence>
<comment type="cofactor">
    <cofactor evidence="1">
        <name>Mn(2+)</name>
        <dbReference type="ChEBI" id="CHEBI:29035"/>
    </cofactor>
</comment>
<keyword evidence="9 22" id="KW-0479">Metal-binding</keyword>
<feature type="compositionally biased region" description="Basic and acidic residues" evidence="23">
    <location>
        <begin position="128"/>
        <end position="137"/>
    </location>
</feature>
<feature type="transmembrane region" description="Helical" evidence="22">
    <location>
        <begin position="1096"/>
        <end position="1116"/>
    </location>
</feature>
<feature type="active site" evidence="18">
    <location>
        <position position="518"/>
    </location>
</feature>
<evidence type="ECO:0000313" key="26">
    <source>
        <dbReference type="Proteomes" id="UP000054558"/>
    </source>
</evidence>
<feature type="binding site" evidence="19">
    <location>
        <position position="518"/>
    </location>
    <ligand>
        <name>UDP-alpha-D-glucose</name>
        <dbReference type="ChEBI" id="CHEBI:58885"/>
    </ligand>
</feature>
<dbReference type="GO" id="GO:0030244">
    <property type="term" value="P:cellulose biosynthetic process"/>
    <property type="evidence" value="ECO:0007669"/>
    <property type="project" value="UniProtKB-KW"/>
</dbReference>
<evidence type="ECO:0000256" key="10">
    <source>
        <dbReference type="ARBA" id="ARBA00022771"/>
    </source>
</evidence>
<dbReference type="AlphaFoldDB" id="A0A1Y1IJ96"/>
<comment type="caution">
    <text evidence="22">Lacks conserved residue(s) required for the propagation of feature annotation.</text>
</comment>
<evidence type="ECO:0000256" key="18">
    <source>
        <dbReference type="PIRSR" id="PIRSR605150-1"/>
    </source>
</evidence>
<feature type="transmembrane region" description="Helical" evidence="22">
    <location>
        <begin position="1158"/>
        <end position="1179"/>
    </location>
</feature>
<dbReference type="Gene3D" id="3.90.550.10">
    <property type="entry name" value="Spore Coat Polysaccharide Biosynthesis Protein SpsA, Chain A"/>
    <property type="match status" value="1"/>
</dbReference>
<dbReference type="PANTHER" id="PTHR13301">
    <property type="entry name" value="X-BOX TRANSCRIPTION FACTOR-RELATED"/>
    <property type="match status" value="1"/>
</dbReference>
<dbReference type="Pfam" id="PF14569">
    <property type="entry name" value="zf-UDP"/>
    <property type="match status" value="1"/>
</dbReference>
<feature type="transmembrane region" description="Helical" evidence="22">
    <location>
        <begin position="421"/>
        <end position="443"/>
    </location>
</feature>
<gene>
    <name evidence="25" type="ORF">KFL_004590080</name>
</gene>
<feature type="domain" description="RING-type" evidence="24">
    <location>
        <begin position="190"/>
        <end position="235"/>
    </location>
</feature>
<keyword evidence="6 22" id="KW-0328">Glycosyltransferase</keyword>
<dbReference type="Pfam" id="PF03552">
    <property type="entry name" value="Cellulose_synt"/>
    <property type="match status" value="1"/>
</dbReference>
<feature type="binding site" evidence="19">
    <location>
        <position position="488"/>
    </location>
    <ligand>
        <name>UDP-alpha-D-glucose</name>
        <dbReference type="ChEBI" id="CHEBI:58885"/>
    </ligand>
</feature>
<evidence type="ECO:0000256" key="1">
    <source>
        <dbReference type="ARBA" id="ARBA00001936"/>
    </source>
</evidence>
<feature type="compositionally biased region" description="Low complexity" evidence="23">
    <location>
        <begin position="350"/>
        <end position="373"/>
    </location>
</feature>
<evidence type="ECO:0000256" key="14">
    <source>
        <dbReference type="ARBA" id="ARBA00023136"/>
    </source>
</evidence>
<protein>
    <recommendedName>
        <fullName evidence="22">Cellulose synthase</fullName>
        <ecNumber evidence="22">2.4.1.12</ecNumber>
    </recommendedName>
</protein>
<dbReference type="OMA" id="HESDGGT"/>
<dbReference type="GO" id="GO:0071555">
    <property type="term" value="P:cell wall organization"/>
    <property type="evidence" value="ECO:0007669"/>
    <property type="project" value="UniProtKB-KW"/>
</dbReference>
<evidence type="ECO:0000256" key="13">
    <source>
        <dbReference type="ARBA" id="ARBA00022989"/>
    </source>
</evidence>
<keyword evidence="5 22" id="KW-1003">Cell membrane</keyword>
<evidence type="ECO:0000256" key="21">
    <source>
        <dbReference type="PROSITE-ProRule" id="PRU00175"/>
    </source>
</evidence>
<evidence type="ECO:0000259" key="24">
    <source>
        <dbReference type="PROSITE" id="PS50089"/>
    </source>
</evidence>
<dbReference type="STRING" id="105231.A0A1Y1IJ96"/>
<keyword evidence="15" id="KW-0464">Manganese</keyword>
<organism evidence="25 26">
    <name type="scientific">Klebsormidium nitens</name>
    <name type="common">Green alga</name>
    <name type="synonym">Ulothrix nitens</name>
    <dbReference type="NCBI Taxonomy" id="105231"/>
    <lineage>
        <taxon>Eukaryota</taxon>
        <taxon>Viridiplantae</taxon>
        <taxon>Streptophyta</taxon>
        <taxon>Klebsormidiophyceae</taxon>
        <taxon>Klebsormidiales</taxon>
        <taxon>Klebsormidiaceae</taxon>
        <taxon>Klebsormidium</taxon>
    </lineage>
</organism>
<feature type="binding site" evidence="19">
    <location>
        <position position="482"/>
    </location>
    <ligand>
        <name>UDP-alpha-D-glucose</name>
        <dbReference type="ChEBI" id="CHEBI:58885"/>
    </ligand>
</feature>
<comment type="pathway">
    <text evidence="3 22">Glycan metabolism; plant cellulose biosynthesis.</text>
</comment>
<feature type="binding site" evidence="19">
    <location>
        <position position="661"/>
    </location>
    <ligand>
        <name>UDP-alpha-D-glucose</name>
        <dbReference type="ChEBI" id="CHEBI:58885"/>
    </ligand>
</feature>
<dbReference type="InterPro" id="IPR027934">
    <property type="entry name" value="CES_Znf_RING"/>
</dbReference>
<evidence type="ECO:0000256" key="12">
    <source>
        <dbReference type="ARBA" id="ARBA00022916"/>
    </source>
</evidence>
<dbReference type="GO" id="GO:0008270">
    <property type="term" value="F:zinc ion binding"/>
    <property type="evidence" value="ECO:0007669"/>
    <property type="project" value="UniProtKB-KW"/>
</dbReference>
<feature type="binding site" evidence="20">
    <location>
        <position position="686"/>
    </location>
    <ligand>
        <name>Mn(2+)</name>
        <dbReference type="ChEBI" id="CHEBI:29035"/>
    </ligand>
</feature>
<feature type="transmembrane region" description="Helical" evidence="22">
    <location>
        <begin position="1008"/>
        <end position="1029"/>
    </location>
</feature>
<evidence type="ECO:0000313" key="25">
    <source>
        <dbReference type="EMBL" id="GAQ88786.1"/>
    </source>
</evidence>
<dbReference type="OrthoDB" id="72851at2759"/>
<feature type="region of interest" description="Disordered" evidence="23">
    <location>
        <begin position="37"/>
        <end position="57"/>
    </location>
</feature>
<evidence type="ECO:0000256" key="2">
    <source>
        <dbReference type="ARBA" id="ARBA00004651"/>
    </source>
</evidence>
<feature type="region of interest" description="Disordered" evidence="23">
    <location>
        <begin position="90"/>
        <end position="179"/>
    </location>
</feature>
<name>A0A1Y1IJ96_KLENI</name>
<evidence type="ECO:0000256" key="22">
    <source>
        <dbReference type="RuleBase" id="RU361116"/>
    </source>
</evidence>
<keyword evidence="26" id="KW-1185">Reference proteome</keyword>
<dbReference type="EC" id="2.4.1.12" evidence="22"/>
<evidence type="ECO:0000256" key="17">
    <source>
        <dbReference type="ARBA" id="ARBA00048682"/>
    </source>
</evidence>
<comment type="cofactor">
    <cofactor evidence="22">
        <name>Zn(2+)</name>
        <dbReference type="ChEBI" id="CHEBI:29105"/>
    </cofactor>
    <text evidence="22">Binds 2 Zn(2+) ions per subunit.</text>
</comment>
<dbReference type="EMBL" id="DF237408">
    <property type="protein sequence ID" value="GAQ88786.1"/>
    <property type="molecule type" value="Genomic_DNA"/>
</dbReference>
<feature type="active site" evidence="18">
    <location>
        <position position="897"/>
    </location>
</feature>
<evidence type="ECO:0000256" key="11">
    <source>
        <dbReference type="ARBA" id="ARBA00022833"/>
    </source>
</evidence>
<dbReference type="GO" id="GO:0005886">
    <property type="term" value="C:plasma membrane"/>
    <property type="evidence" value="ECO:0007669"/>
    <property type="project" value="UniProtKB-SubCell"/>
</dbReference>
<dbReference type="PROSITE" id="PS50089">
    <property type="entry name" value="ZF_RING_2"/>
    <property type="match status" value="1"/>
</dbReference>
<evidence type="ECO:0000256" key="4">
    <source>
        <dbReference type="ARBA" id="ARBA00007548"/>
    </source>
</evidence>
<feature type="compositionally biased region" description="Polar residues" evidence="23">
    <location>
        <begin position="138"/>
        <end position="158"/>
    </location>
</feature>
<comment type="subcellular location">
    <subcellularLocation>
        <location evidence="2 22">Cell membrane</location>
        <topology evidence="2 22">Multi-pass membrane protein</topology>
    </subcellularLocation>
</comment>